<sequence length="114" mass="13554">MKTKTQPQTTWTEPKRWEVFEPTNELERKAATAYCNVKKYADITDVPIDFLFLADRHGQLNTQRIPYVRIDIPSHTDFAVYVHVWIVAKQSLRLRDEIQVIEKKLNSKKRRRIA</sequence>
<dbReference type="AlphaFoldDB" id="M6QCI3"/>
<proteinExistence type="predicted"/>
<reference evidence="1 2" key="1">
    <citation type="submission" date="2013-01" db="EMBL/GenBank/DDBJ databases">
        <authorList>
            <person name="Harkins D.M."/>
            <person name="Durkin A.S."/>
            <person name="Brinkac L.M."/>
            <person name="Haft D.H."/>
            <person name="Selengut J.D."/>
            <person name="Sanka R."/>
            <person name="DePew J."/>
            <person name="Purushe J."/>
            <person name="Chanthongthip A."/>
            <person name="Lattana O."/>
            <person name="Phetsouvanh R."/>
            <person name="Newton P.N."/>
            <person name="Vinetz J.M."/>
            <person name="Sutton G.G."/>
            <person name="Nierman W.C."/>
            <person name="Fouts D.E."/>
        </authorList>
    </citation>
    <scope>NUCLEOTIDE SEQUENCE [LARGE SCALE GENOMIC DNA]</scope>
    <source>
        <strain evidence="1 2">UI 13098</strain>
    </source>
</reference>
<protein>
    <submittedName>
        <fullName evidence="1">Uncharacterized protein</fullName>
    </submittedName>
</protein>
<dbReference type="RefSeq" id="WP_004502927.1">
    <property type="nucleotide sequence ID" value="NZ_AHNU02000038.1"/>
</dbReference>
<name>M6QCI3_9LEPT</name>
<accession>M6QCI3</accession>
<evidence type="ECO:0000313" key="2">
    <source>
        <dbReference type="Proteomes" id="UP000012118"/>
    </source>
</evidence>
<gene>
    <name evidence="1" type="ORF">LEP1GSC108_4187</name>
</gene>
<dbReference type="Proteomes" id="UP000012118">
    <property type="component" value="Unassembled WGS sequence"/>
</dbReference>
<evidence type="ECO:0000313" key="1">
    <source>
        <dbReference type="EMBL" id="EMN90925.1"/>
    </source>
</evidence>
<organism evidence="1 2">
    <name type="scientific">Leptospira weilii str. UI 13098</name>
    <dbReference type="NCBI Taxonomy" id="1088542"/>
    <lineage>
        <taxon>Bacteria</taxon>
        <taxon>Pseudomonadati</taxon>
        <taxon>Spirochaetota</taxon>
        <taxon>Spirochaetia</taxon>
        <taxon>Leptospirales</taxon>
        <taxon>Leptospiraceae</taxon>
        <taxon>Leptospira</taxon>
    </lineage>
</organism>
<dbReference type="EMBL" id="AHNU02000038">
    <property type="protein sequence ID" value="EMN90925.1"/>
    <property type="molecule type" value="Genomic_DNA"/>
</dbReference>
<keyword evidence="2" id="KW-1185">Reference proteome</keyword>
<comment type="caution">
    <text evidence="1">The sequence shown here is derived from an EMBL/GenBank/DDBJ whole genome shotgun (WGS) entry which is preliminary data.</text>
</comment>